<evidence type="ECO:0000313" key="1">
    <source>
        <dbReference type="EMBL" id="KLO12235.1"/>
    </source>
</evidence>
<dbReference type="InParanoid" id="A0A0H2RJR8"/>
<reference evidence="1 2" key="1">
    <citation type="submission" date="2015-04" db="EMBL/GenBank/DDBJ databases">
        <title>Complete genome sequence of Schizopora paradoxa KUC8140, a cosmopolitan wood degrader in East Asia.</title>
        <authorList>
            <consortium name="DOE Joint Genome Institute"/>
            <person name="Min B."/>
            <person name="Park H."/>
            <person name="Jang Y."/>
            <person name="Kim J.-J."/>
            <person name="Kim K.H."/>
            <person name="Pangilinan J."/>
            <person name="Lipzen A."/>
            <person name="Riley R."/>
            <person name="Grigoriev I.V."/>
            <person name="Spatafora J.W."/>
            <person name="Choi I.-G."/>
        </authorList>
    </citation>
    <scope>NUCLEOTIDE SEQUENCE [LARGE SCALE GENOMIC DNA]</scope>
    <source>
        <strain evidence="1 2">KUC8140</strain>
    </source>
</reference>
<organism evidence="1 2">
    <name type="scientific">Schizopora paradoxa</name>
    <dbReference type="NCBI Taxonomy" id="27342"/>
    <lineage>
        <taxon>Eukaryota</taxon>
        <taxon>Fungi</taxon>
        <taxon>Dikarya</taxon>
        <taxon>Basidiomycota</taxon>
        <taxon>Agaricomycotina</taxon>
        <taxon>Agaricomycetes</taxon>
        <taxon>Hymenochaetales</taxon>
        <taxon>Schizoporaceae</taxon>
        <taxon>Schizopora</taxon>
    </lineage>
</organism>
<accession>A0A0H2RJR8</accession>
<keyword evidence="2" id="KW-1185">Reference proteome</keyword>
<evidence type="ECO:0000313" key="2">
    <source>
        <dbReference type="Proteomes" id="UP000053477"/>
    </source>
</evidence>
<evidence type="ECO:0008006" key="3">
    <source>
        <dbReference type="Google" id="ProtNLM"/>
    </source>
</evidence>
<sequence length="625" mass="70803">MAFKGYGSDPGHEILTSSGCDKHAIGTLIEDDEYNLKIQNAMKNRESNSRIYLCRLPDDILADIVVDATFPTYMYGFCIPSSTLWPDRRLADHLYDIALQMDKVEALAHVCHHLRQVILGTSRLWTDICGKTSGNLDGFAQRILSRSGSAELRIRLDDSMAYPKARGMFIPTNISSEMYRIGHLSMENFWVGNSFFLDRLFSAPSDAIKSLEISAKRSNLSSSAPYASGDLFKGHAPNLRRLELRGIATSWTSPIFNSLSTLFLSDIPESRPLTLSSLLDILSRCKWSLEDLTIGNVFSWGSQNNTFNDYRDDNFETLPRLRRFRMYGFESNCKSFVQSIKVSSLERYHMQTLRDRSSWTRVEDFPDEVDAIKETILPIDFSLGHNCSKLSLIVTESSFRVAWWKHEYDAFSDAHHEVAYDSPGGAKMNWARVLRVFRLADNSSITSLTFRGNTMSTEETRILLFLSNFPNLEMMVFTITSNKPVFCNPVVDGLLLLHANEDVTGALPLPRLRTLEFFDTEMDCMSMTMPTHHWEASLEKADSDSDSEMMDIFASLPDGTQTDSCDLSKLRRILEYRNAKGAQGVAVYFKSCDGINEEVVKAYLKEPFVSSLVFDNCCSDCEVEQ</sequence>
<dbReference type="Proteomes" id="UP000053477">
    <property type="component" value="Unassembled WGS sequence"/>
</dbReference>
<dbReference type="InterPro" id="IPR032675">
    <property type="entry name" value="LRR_dom_sf"/>
</dbReference>
<dbReference type="OrthoDB" id="3181259at2759"/>
<proteinExistence type="predicted"/>
<protein>
    <recommendedName>
        <fullName evidence="3">F-box domain-containing protein</fullName>
    </recommendedName>
</protein>
<gene>
    <name evidence="1" type="ORF">SCHPADRAFT_432729</name>
</gene>
<name>A0A0H2RJR8_9AGAM</name>
<dbReference type="SUPFAM" id="SSF52047">
    <property type="entry name" value="RNI-like"/>
    <property type="match status" value="1"/>
</dbReference>
<dbReference type="STRING" id="27342.A0A0H2RJR8"/>
<dbReference type="EMBL" id="KQ085982">
    <property type="protein sequence ID" value="KLO12235.1"/>
    <property type="molecule type" value="Genomic_DNA"/>
</dbReference>
<dbReference type="AlphaFoldDB" id="A0A0H2RJR8"/>
<dbReference type="Gene3D" id="3.80.10.10">
    <property type="entry name" value="Ribonuclease Inhibitor"/>
    <property type="match status" value="1"/>
</dbReference>